<evidence type="ECO:0000256" key="5">
    <source>
        <dbReference type="ARBA" id="ARBA00022842"/>
    </source>
</evidence>
<dbReference type="PANTHER" id="PTHR41930:SF1">
    <property type="entry name" value="DEPHOSPHO-COA KINASE"/>
    <property type="match status" value="1"/>
</dbReference>
<accession>A0ABS3MKH7</accession>
<keyword evidence="7" id="KW-1185">Reference proteome</keyword>
<keyword evidence="5" id="KW-0460">Magnesium</keyword>
<dbReference type="Pfam" id="PF00709">
    <property type="entry name" value="Adenylsucc_synt"/>
    <property type="match status" value="1"/>
</dbReference>
<reference evidence="6" key="1">
    <citation type="journal article" date="2021" name="Int. J. Syst. Evol. Microbiol.">
        <title>Bradyrhizobium septentrionale sp. nov. (sv. septentrionale) and Bradyrhizobium quebecense sp. nov. (sv. septentrionale) associated with legumes native to Canada possess rearranged symbiosis genes and numerous insertion sequences.</title>
        <authorList>
            <person name="Bromfield E.S.P."/>
            <person name="Cloutier S."/>
        </authorList>
    </citation>
    <scope>NUCLEOTIDE SEQUENCE</scope>
    <source>
        <strain evidence="6">12S5</strain>
    </source>
</reference>
<dbReference type="EMBL" id="JAGEPA010000001">
    <property type="protein sequence ID" value="MBO1431966.1"/>
    <property type="molecule type" value="Genomic_DNA"/>
</dbReference>
<dbReference type="Proteomes" id="UP000692816">
    <property type="component" value="Unassembled WGS sequence"/>
</dbReference>
<evidence type="ECO:0000256" key="1">
    <source>
        <dbReference type="ARBA" id="ARBA00022598"/>
    </source>
</evidence>
<proteinExistence type="predicted"/>
<evidence type="ECO:0000256" key="3">
    <source>
        <dbReference type="ARBA" id="ARBA00022741"/>
    </source>
</evidence>
<dbReference type="InterPro" id="IPR027417">
    <property type="entry name" value="P-loop_NTPase"/>
</dbReference>
<protein>
    <submittedName>
        <fullName evidence="6">Adenylosuccinate synthetase</fullName>
    </submittedName>
</protein>
<gene>
    <name evidence="6" type="ORF">J4P68_21270</name>
</gene>
<keyword evidence="2" id="KW-0479">Metal-binding</keyword>
<organism evidence="6 7">
    <name type="scientific">Bradyrhizobium quebecense</name>
    <dbReference type="NCBI Taxonomy" id="2748629"/>
    <lineage>
        <taxon>Bacteria</taxon>
        <taxon>Pseudomonadati</taxon>
        <taxon>Pseudomonadota</taxon>
        <taxon>Alphaproteobacteria</taxon>
        <taxon>Hyphomicrobiales</taxon>
        <taxon>Nitrobacteraceae</taxon>
        <taxon>Bradyrhizobium</taxon>
    </lineage>
</organism>
<dbReference type="InterPro" id="IPR001114">
    <property type="entry name" value="Adenylosuccinate_synthetase"/>
</dbReference>
<evidence type="ECO:0000256" key="2">
    <source>
        <dbReference type="ARBA" id="ARBA00022723"/>
    </source>
</evidence>
<evidence type="ECO:0000313" key="7">
    <source>
        <dbReference type="Proteomes" id="UP000692816"/>
    </source>
</evidence>
<evidence type="ECO:0000256" key="4">
    <source>
        <dbReference type="ARBA" id="ARBA00022755"/>
    </source>
</evidence>
<dbReference type="SUPFAM" id="SSF52540">
    <property type="entry name" value="P-loop containing nucleoside triphosphate hydrolases"/>
    <property type="match status" value="2"/>
</dbReference>
<dbReference type="Gene3D" id="3.40.440.10">
    <property type="entry name" value="Adenylosuccinate Synthetase, subunit A, domain 1"/>
    <property type="match status" value="1"/>
</dbReference>
<keyword evidence="1" id="KW-0436">Ligase</keyword>
<comment type="caution">
    <text evidence="6">The sequence shown here is derived from an EMBL/GenBank/DDBJ whole genome shotgun (WGS) entry which is preliminary data.</text>
</comment>
<name>A0ABS3MKH7_9BRAD</name>
<keyword evidence="3" id="KW-0547">Nucleotide-binding</keyword>
<dbReference type="RefSeq" id="WP_207834564.1">
    <property type="nucleotide sequence ID" value="NZ_CP088282.1"/>
</dbReference>
<evidence type="ECO:0000313" key="6">
    <source>
        <dbReference type="EMBL" id="MBO1431966.1"/>
    </source>
</evidence>
<dbReference type="Gene3D" id="3.40.50.300">
    <property type="entry name" value="P-loop containing nucleotide triphosphate hydrolases"/>
    <property type="match status" value="1"/>
</dbReference>
<sequence>MRQVVLISGHICTGKSELAQRLRVEFGYHSVSTSGILKSKATADSRPTDRLSLQLLGDELDRKTDHSWLLNEVAKEAEHLTSDHPIVVDNVRTCDQLQHFRTDHRFSVIHAHLWAPKRILEQRYKKKNAERPGETNHSYTDADLIKNEKDIEEFKNDADVRINTARTDSADTLVRVAARLGLYSGPDIRCVDVVVGGMYGSEGKGHIAAYLANDYDILVRVGGPNAGHTVSSSSGVYTYHAAY</sequence>
<dbReference type="PANTHER" id="PTHR41930">
    <property type="entry name" value="UPF0200 PROTEIN MJ1399"/>
    <property type="match status" value="1"/>
</dbReference>
<dbReference type="InterPro" id="IPR042109">
    <property type="entry name" value="Adenylosuccinate_synth_dom1"/>
</dbReference>
<keyword evidence="4" id="KW-0658">Purine biosynthesis</keyword>